<keyword evidence="3" id="KW-0963">Cytoplasm</keyword>
<feature type="repeat" description="PPR" evidence="9">
    <location>
        <begin position="223"/>
        <end position="257"/>
    </location>
</feature>
<dbReference type="CDD" id="cd10220">
    <property type="entry name" value="ASKHA_NBD_Arp2"/>
    <property type="match status" value="1"/>
</dbReference>
<comment type="subcellular location">
    <subcellularLocation>
        <location evidence="1">Cytoplasm</location>
        <location evidence="1">Cytoskeleton</location>
    </subcellularLocation>
</comment>
<evidence type="ECO:0000256" key="5">
    <source>
        <dbReference type="ARBA" id="ARBA00022741"/>
    </source>
</evidence>
<keyword evidence="6" id="KW-0067">ATP-binding</keyword>
<evidence type="ECO:0000313" key="10">
    <source>
        <dbReference type="EnsemblPlants" id="AUR62003414-RA:cds"/>
    </source>
</evidence>
<dbReference type="SUPFAM" id="SSF53067">
    <property type="entry name" value="Actin-like ATPase domain"/>
    <property type="match status" value="2"/>
</dbReference>
<protein>
    <recommendedName>
        <fullName evidence="12">Actin-related protein 2</fullName>
    </recommendedName>
</protein>
<evidence type="ECO:0000256" key="8">
    <source>
        <dbReference type="ARBA" id="ARBA00023212"/>
    </source>
</evidence>
<comment type="similarity">
    <text evidence="2">Belongs to the actin family. ARP2 subfamily.</text>
</comment>
<proteinExistence type="inferred from homology"/>
<reference evidence="10" key="1">
    <citation type="journal article" date="2017" name="Nature">
        <title>The genome of Chenopodium quinoa.</title>
        <authorList>
            <person name="Jarvis D.E."/>
            <person name="Ho Y.S."/>
            <person name="Lightfoot D.J."/>
            <person name="Schmoeckel S.M."/>
            <person name="Li B."/>
            <person name="Borm T.J.A."/>
            <person name="Ohyanagi H."/>
            <person name="Mineta K."/>
            <person name="Michell C.T."/>
            <person name="Saber N."/>
            <person name="Kharbatia N.M."/>
            <person name="Rupper R.R."/>
            <person name="Sharp A.R."/>
            <person name="Dally N."/>
            <person name="Boughton B.A."/>
            <person name="Woo Y.H."/>
            <person name="Gao G."/>
            <person name="Schijlen E.G.W.M."/>
            <person name="Guo X."/>
            <person name="Momin A.A."/>
            <person name="Negrao S."/>
            <person name="Al-Babili S."/>
            <person name="Gehring C."/>
            <person name="Roessner U."/>
            <person name="Jung C."/>
            <person name="Murphy K."/>
            <person name="Arold S.T."/>
            <person name="Gojobori T."/>
            <person name="van der Linden C.G."/>
            <person name="van Loo E.N."/>
            <person name="Jellen E.N."/>
            <person name="Maughan P.J."/>
            <person name="Tester M."/>
        </authorList>
    </citation>
    <scope>NUCLEOTIDE SEQUENCE [LARGE SCALE GENOMIC DNA]</scope>
    <source>
        <strain evidence="10">cv. PI 614886</strain>
    </source>
</reference>
<evidence type="ECO:0000256" key="6">
    <source>
        <dbReference type="ARBA" id="ARBA00022840"/>
    </source>
</evidence>
<dbReference type="Gene3D" id="1.25.40.10">
    <property type="entry name" value="Tetratricopeptide repeat domain"/>
    <property type="match status" value="3"/>
</dbReference>
<evidence type="ECO:0000256" key="7">
    <source>
        <dbReference type="ARBA" id="ARBA00023203"/>
    </source>
</evidence>
<dbReference type="Proteomes" id="UP000596660">
    <property type="component" value="Unplaced"/>
</dbReference>
<evidence type="ECO:0000256" key="1">
    <source>
        <dbReference type="ARBA" id="ARBA00004245"/>
    </source>
</evidence>
<dbReference type="PROSITE" id="PS51375">
    <property type="entry name" value="PPR"/>
    <property type="match status" value="5"/>
</dbReference>
<dbReference type="InterPro" id="IPR011990">
    <property type="entry name" value="TPR-like_helical_dom_sf"/>
</dbReference>
<keyword evidence="7" id="KW-0009">Actin-binding</keyword>
<feature type="repeat" description="PPR" evidence="9">
    <location>
        <begin position="152"/>
        <end position="186"/>
    </location>
</feature>
<dbReference type="FunFam" id="3.30.420.40:FF:000050">
    <property type="entry name" value="Actin, alpha skeletal muscle"/>
    <property type="match status" value="1"/>
</dbReference>
<keyword evidence="11" id="KW-1185">Reference proteome</keyword>
<dbReference type="InterPro" id="IPR002885">
    <property type="entry name" value="PPR_rpt"/>
</dbReference>
<evidence type="ECO:0000256" key="9">
    <source>
        <dbReference type="PROSITE-ProRule" id="PRU00708"/>
    </source>
</evidence>
<dbReference type="PANTHER" id="PTHR11937">
    <property type="entry name" value="ACTIN"/>
    <property type="match status" value="1"/>
</dbReference>
<feature type="repeat" description="PPR" evidence="9">
    <location>
        <begin position="434"/>
        <end position="468"/>
    </location>
</feature>
<dbReference type="Gramene" id="AUR62003414-RA">
    <property type="protein sequence ID" value="AUR62003414-RA:cds"/>
    <property type="gene ID" value="AUR62003414"/>
</dbReference>
<dbReference type="Pfam" id="PF01535">
    <property type="entry name" value="PPR"/>
    <property type="match status" value="2"/>
</dbReference>
<accession>A0A803KWK6</accession>
<dbReference type="GO" id="GO:0003779">
    <property type="term" value="F:actin binding"/>
    <property type="evidence" value="ECO:0007669"/>
    <property type="project" value="UniProtKB-KW"/>
</dbReference>
<keyword evidence="4" id="KW-0677">Repeat</keyword>
<dbReference type="FunFam" id="3.90.640.10:FF:000005">
    <property type="entry name" value="Actin-related protein 2"/>
    <property type="match status" value="1"/>
</dbReference>
<dbReference type="InterPro" id="IPR043129">
    <property type="entry name" value="ATPase_NBD"/>
</dbReference>
<dbReference type="InterPro" id="IPR004000">
    <property type="entry name" value="Actin"/>
</dbReference>
<keyword evidence="5" id="KW-0547">Nucleotide-binding</keyword>
<dbReference type="Gene3D" id="3.30.420.40">
    <property type="match status" value="2"/>
</dbReference>
<feature type="repeat" description="PPR" evidence="9">
    <location>
        <begin position="469"/>
        <end position="503"/>
    </location>
</feature>
<evidence type="ECO:0000256" key="2">
    <source>
        <dbReference type="ARBA" id="ARBA00010121"/>
    </source>
</evidence>
<evidence type="ECO:0000256" key="4">
    <source>
        <dbReference type="ARBA" id="ARBA00022737"/>
    </source>
</evidence>
<feature type="repeat" description="PPR" evidence="9">
    <location>
        <begin position="399"/>
        <end position="433"/>
    </location>
</feature>
<evidence type="ECO:0000313" key="11">
    <source>
        <dbReference type="Proteomes" id="UP000596660"/>
    </source>
</evidence>
<dbReference type="SMART" id="SM00268">
    <property type="entry name" value="ACTIN"/>
    <property type="match status" value="1"/>
</dbReference>
<dbReference type="NCBIfam" id="TIGR00756">
    <property type="entry name" value="PPR"/>
    <property type="match status" value="4"/>
</dbReference>
<sequence>MQPPVREAATQISRALISASSNSKPIGSWTRSLEQTLHQLGCRDSLNPSLVARVIDPHLLRHPSLSLGFFNWAAQQPNFSHSSISYHSILKSLSISRQFNSLEKVLKEAKSRNFAVDPSFYRPVVASLVKSKKSHEGFLILKDVESSIFDVGAETCNSLLAGLVSEGRIDCARKLFDEMLVRGVSFNTLGIGLFMWRFCRDYQMDIILGALDRVRIGVSRFDGSIVALLILHGLCEVGRVTEAYNALEELRNRDCKPDFMAYRVVAEAFRSKGPGCIFEVQAILKKKRKLGVAPRASDYREFIFTLLSENLIYEAKLLGLVILEGNFPIEDDALNALIGSVSLVDSCSAMLFFKFMLERERMPDLITLSNLSRNLYKHGKSDDMLDVFNVLSSKDYFTNLESYYVMVSSMCEAGKVREAYGVLQEMRRKGLFPDISFFNVLMEALCGEDLIRPAKKLWDEMFAYGVDGNLKTYNILIKKFAEIGQIDEAQVLFDNMLKKGVMPDAVIYIFLLECLCQNSKFEAAIQIFYKVADQDITIAQAIVNPLILSLCKGGSASYAVLIPSKLVIGVSSFDLIIEINFVFDDTEAQQFETAVDHLKQVMAASPSLLQEISTEILALLACSSNPEPILQLIQEMQHNEFVPMNDKWKAISRKLLTSVSALEVEFIIKLGNCIAQLVNLKIMFQYVKCGFAGENFPTSVFPCVVGKPMLRYDESLMEQELKLVGRLLLMRISEKVHGFIMQDIVVGEACADLRNQLDITYPVNNGIIQNWDDMCHVWDYAFFNELKVDPTECKILLTDPPLNPSKNREQMVETMFERYNFSGVFIQIQAVLTLYAQGLLTGLVIDSGDGVTHVVPVVDGYSFPHLTKRMNVAGRHITSYLVDLLTRRGYAMNKAADFETVRQIKEKLCYVSYDYKREYQLGLETTILMKKYTLPDGRVIKVGTERFQAPEALFTPELIDVEGDGLADMVFRCIQEMDIDNRMMLYQHIVLSGGSTMYPGLPSRLEREILDRYLDVVLKGNRDGLKKLRLRIEDPPRRKHMVYLGGAVLAGIMKDAPEFWISRQDYLEEGVGCLSKCGQA</sequence>
<dbReference type="GO" id="GO:0005856">
    <property type="term" value="C:cytoskeleton"/>
    <property type="evidence" value="ECO:0007669"/>
    <property type="project" value="UniProtKB-SubCell"/>
</dbReference>
<evidence type="ECO:0000256" key="3">
    <source>
        <dbReference type="ARBA" id="ARBA00022490"/>
    </source>
</evidence>
<keyword evidence="8" id="KW-0206">Cytoskeleton</keyword>
<dbReference type="EnsemblPlants" id="AUR62003414-RA">
    <property type="protein sequence ID" value="AUR62003414-RA:cds"/>
    <property type="gene ID" value="AUR62003414"/>
</dbReference>
<dbReference type="OMA" id="NCIAQLV"/>
<dbReference type="Pfam" id="PF13041">
    <property type="entry name" value="PPR_2"/>
    <property type="match status" value="1"/>
</dbReference>
<organism evidence="10 11">
    <name type="scientific">Chenopodium quinoa</name>
    <name type="common">Quinoa</name>
    <dbReference type="NCBI Taxonomy" id="63459"/>
    <lineage>
        <taxon>Eukaryota</taxon>
        <taxon>Viridiplantae</taxon>
        <taxon>Streptophyta</taxon>
        <taxon>Embryophyta</taxon>
        <taxon>Tracheophyta</taxon>
        <taxon>Spermatophyta</taxon>
        <taxon>Magnoliopsida</taxon>
        <taxon>eudicotyledons</taxon>
        <taxon>Gunneridae</taxon>
        <taxon>Pentapetalae</taxon>
        <taxon>Caryophyllales</taxon>
        <taxon>Chenopodiaceae</taxon>
        <taxon>Chenopodioideae</taxon>
        <taxon>Atripliceae</taxon>
        <taxon>Chenopodium</taxon>
    </lineage>
</organism>
<evidence type="ECO:0008006" key="12">
    <source>
        <dbReference type="Google" id="ProtNLM"/>
    </source>
</evidence>
<dbReference type="Gene3D" id="3.90.640.10">
    <property type="entry name" value="Actin, Chain A, domain 4"/>
    <property type="match status" value="1"/>
</dbReference>
<dbReference type="AlphaFoldDB" id="A0A803KWK6"/>
<name>A0A803KWK6_CHEQI</name>
<reference evidence="10" key="2">
    <citation type="submission" date="2021-03" db="UniProtKB">
        <authorList>
            <consortium name="EnsemblPlants"/>
        </authorList>
    </citation>
    <scope>IDENTIFICATION</scope>
</reference>
<dbReference type="GO" id="GO:0005524">
    <property type="term" value="F:ATP binding"/>
    <property type="evidence" value="ECO:0007669"/>
    <property type="project" value="UniProtKB-KW"/>
</dbReference>
<dbReference type="Pfam" id="PF00022">
    <property type="entry name" value="Actin"/>
    <property type="match status" value="1"/>
</dbReference>